<dbReference type="AlphaFoldDB" id="K0R870"/>
<proteinExistence type="predicted"/>
<reference evidence="1 2" key="1">
    <citation type="journal article" date="2012" name="Genome Biol.">
        <title>Genome and low-iron response of an oceanic diatom adapted to chronic iron limitation.</title>
        <authorList>
            <person name="Lommer M."/>
            <person name="Specht M."/>
            <person name="Roy A.S."/>
            <person name="Kraemer L."/>
            <person name="Andreson R."/>
            <person name="Gutowska M.A."/>
            <person name="Wolf J."/>
            <person name="Bergner S.V."/>
            <person name="Schilhabel M.B."/>
            <person name="Klostermeier U.C."/>
            <person name="Beiko R.G."/>
            <person name="Rosenstiel P."/>
            <person name="Hippler M."/>
            <person name="Laroche J."/>
        </authorList>
    </citation>
    <scope>NUCLEOTIDE SEQUENCE [LARGE SCALE GENOMIC DNA]</scope>
    <source>
        <strain evidence="1 2">CCMP1005</strain>
    </source>
</reference>
<evidence type="ECO:0000313" key="1">
    <source>
        <dbReference type="EMBL" id="EJK48304.1"/>
    </source>
</evidence>
<sequence>MFLFDFARVKFELDHGADGGVEVRFLVPPSEKGIGLLEGQLRRLADFAKERRDRGRDDQGDISEYEWDMIWRYHAMLQGAISLAVNGSAKEERTDEVWGMDDDWWVKDGNTNTAADLAWIYPILPQNLSSGAVLCPD</sequence>
<name>K0R870_THAOC</name>
<accession>K0R870</accession>
<keyword evidence="2" id="KW-1185">Reference proteome</keyword>
<organism evidence="1 2">
    <name type="scientific">Thalassiosira oceanica</name>
    <name type="common">Marine diatom</name>
    <dbReference type="NCBI Taxonomy" id="159749"/>
    <lineage>
        <taxon>Eukaryota</taxon>
        <taxon>Sar</taxon>
        <taxon>Stramenopiles</taxon>
        <taxon>Ochrophyta</taxon>
        <taxon>Bacillariophyta</taxon>
        <taxon>Coscinodiscophyceae</taxon>
        <taxon>Thalassiosirophycidae</taxon>
        <taxon>Thalassiosirales</taxon>
        <taxon>Thalassiosiraceae</taxon>
        <taxon>Thalassiosira</taxon>
    </lineage>
</organism>
<dbReference type="EMBL" id="AGNL01046020">
    <property type="protein sequence ID" value="EJK48304.1"/>
    <property type="molecule type" value="Genomic_DNA"/>
</dbReference>
<protein>
    <submittedName>
        <fullName evidence="1">Uncharacterized protein</fullName>
    </submittedName>
</protein>
<comment type="caution">
    <text evidence="1">The sequence shown here is derived from an EMBL/GenBank/DDBJ whole genome shotgun (WGS) entry which is preliminary data.</text>
</comment>
<gene>
    <name evidence="1" type="ORF">THAOC_32914</name>
</gene>
<evidence type="ECO:0000313" key="2">
    <source>
        <dbReference type="Proteomes" id="UP000266841"/>
    </source>
</evidence>
<dbReference type="Proteomes" id="UP000266841">
    <property type="component" value="Unassembled WGS sequence"/>
</dbReference>